<evidence type="ECO:0000256" key="4">
    <source>
        <dbReference type="ARBA" id="ARBA00022840"/>
    </source>
</evidence>
<reference evidence="8" key="1">
    <citation type="journal article" date="2021" name="Front. Microbiol.">
        <title>Comprehensive Comparative Genomics and Phenotyping of Methylobacterium Species.</title>
        <authorList>
            <person name="Alessa O."/>
            <person name="Ogura Y."/>
            <person name="Fujitani Y."/>
            <person name="Takami H."/>
            <person name="Hayashi T."/>
            <person name="Sahin N."/>
            <person name="Tani A."/>
        </authorList>
    </citation>
    <scope>NUCLEOTIDE SEQUENCE</scope>
    <source>
        <strain evidence="8">LMG 23639</strain>
    </source>
</reference>
<dbReference type="NCBIfam" id="TIGR02432">
    <property type="entry name" value="lysidine_TilS_N"/>
    <property type="match status" value="1"/>
</dbReference>
<evidence type="ECO:0000256" key="3">
    <source>
        <dbReference type="ARBA" id="ARBA00022741"/>
    </source>
</evidence>
<comment type="function">
    <text evidence="6">Ligates lysine onto the cytidine present at position 34 of the AUA codon-specific tRNA(Ile) that contains the anticodon CAU, in an ATP-dependent manner. Cytidine is converted to lysidine, thus changing the amino acid specificity of the tRNA from methionine to isoleucine.</text>
</comment>
<dbReference type="EC" id="6.3.4.19" evidence="6"/>
<keyword evidence="6" id="KW-0963">Cytoplasm</keyword>
<keyword evidence="2 6" id="KW-0819">tRNA processing</keyword>
<dbReference type="InterPro" id="IPR014729">
    <property type="entry name" value="Rossmann-like_a/b/a_fold"/>
</dbReference>
<comment type="domain">
    <text evidence="6">The N-terminal region contains the highly conserved SGGXDS motif, predicted to be a P-loop motif involved in ATP binding.</text>
</comment>
<evidence type="ECO:0000256" key="2">
    <source>
        <dbReference type="ARBA" id="ARBA00022694"/>
    </source>
</evidence>
<gene>
    <name evidence="6 8" type="primary">tilS</name>
    <name evidence="8" type="ORF">AOPFMNJM_2690</name>
</gene>
<dbReference type="InterPro" id="IPR012795">
    <property type="entry name" value="tRNA_Ile_lys_synt_N"/>
</dbReference>
<evidence type="ECO:0000259" key="7">
    <source>
        <dbReference type="Pfam" id="PF01171"/>
    </source>
</evidence>
<comment type="catalytic activity">
    <reaction evidence="5 6">
        <text>cytidine(34) in tRNA(Ile2) + L-lysine + ATP = lysidine(34) in tRNA(Ile2) + AMP + diphosphate + H(+)</text>
        <dbReference type="Rhea" id="RHEA:43744"/>
        <dbReference type="Rhea" id="RHEA-COMP:10625"/>
        <dbReference type="Rhea" id="RHEA-COMP:10670"/>
        <dbReference type="ChEBI" id="CHEBI:15378"/>
        <dbReference type="ChEBI" id="CHEBI:30616"/>
        <dbReference type="ChEBI" id="CHEBI:32551"/>
        <dbReference type="ChEBI" id="CHEBI:33019"/>
        <dbReference type="ChEBI" id="CHEBI:82748"/>
        <dbReference type="ChEBI" id="CHEBI:83665"/>
        <dbReference type="ChEBI" id="CHEBI:456215"/>
        <dbReference type="EC" id="6.3.4.19"/>
    </reaction>
</comment>
<organism evidence="8 9">
    <name type="scientific">Methylobacterium jeotgali</name>
    <dbReference type="NCBI Taxonomy" id="381630"/>
    <lineage>
        <taxon>Bacteria</taxon>
        <taxon>Pseudomonadati</taxon>
        <taxon>Pseudomonadota</taxon>
        <taxon>Alphaproteobacteria</taxon>
        <taxon>Hyphomicrobiales</taxon>
        <taxon>Methylobacteriaceae</taxon>
        <taxon>Methylobacterium</taxon>
    </lineage>
</organism>
<dbReference type="CDD" id="cd01992">
    <property type="entry name" value="TilS_N"/>
    <property type="match status" value="1"/>
</dbReference>
<dbReference type="PANTHER" id="PTHR43033:SF1">
    <property type="entry name" value="TRNA(ILE)-LYSIDINE SYNTHASE-RELATED"/>
    <property type="match status" value="1"/>
</dbReference>
<dbReference type="Gene3D" id="3.40.50.620">
    <property type="entry name" value="HUPs"/>
    <property type="match status" value="1"/>
</dbReference>
<evidence type="ECO:0000256" key="6">
    <source>
        <dbReference type="HAMAP-Rule" id="MF_01161"/>
    </source>
</evidence>
<keyword evidence="9" id="KW-1185">Reference proteome</keyword>
<evidence type="ECO:0000256" key="1">
    <source>
        <dbReference type="ARBA" id="ARBA00022598"/>
    </source>
</evidence>
<feature type="domain" description="tRNA(Ile)-lysidine/2-thiocytidine synthase N-terminal" evidence="7">
    <location>
        <begin position="2"/>
        <end position="178"/>
    </location>
</feature>
<name>A0ABQ4SW72_9HYPH</name>
<dbReference type="Proteomes" id="UP001055102">
    <property type="component" value="Unassembled WGS sequence"/>
</dbReference>
<keyword evidence="4 6" id="KW-0067">ATP-binding</keyword>
<dbReference type="PANTHER" id="PTHR43033">
    <property type="entry name" value="TRNA(ILE)-LYSIDINE SYNTHASE-RELATED"/>
    <property type="match status" value="1"/>
</dbReference>
<dbReference type="Pfam" id="PF01171">
    <property type="entry name" value="ATP_bind_3"/>
    <property type="match status" value="1"/>
</dbReference>
<accession>A0ABQ4SW72</accession>
<reference evidence="8" key="2">
    <citation type="submission" date="2021-08" db="EMBL/GenBank/DDBJ databases">
        <authorList>
            <person name="Tani A."/>
            <person name="Ola A."/>
            <person name="Ogura Y."/>
            <person name="Katsura K."/>
            <person name="Hayashi T."/>
        </authorList>
    </citation>
    <scope>NUCLEOTIDE SEQUENCE</scope>
    <source>
        <strain evidence="8">LMG 23639</strain>
    </source>
</reference>
<evidence type="ECO:0000313" key="8">
    <source>
        <dbReference type="EMBL" id="GJE07362.1"/>
    </source>
</evidence>
<comment type="subcellular location">
    <subcellularLocation>
        <location evidence="6">Cytoplasm</location>
    </subcellularLocation>
</comment>
<proteinExistence type="inferred from homology"/>
<keyword evidence="1 6" id="KW-0436">Ligase</keyword>
<feature type="binding site" evidence="6">
    <location>
        <begin position="6"/>
        <end position="11"/>
    </location>
    <ligand>
        <name>ATP</name>
        <dbReference type="ChEBI" id="CHEBI:30616"/>
    </ligand>
</feature>
<dbReference type="InterPro" id="IPR012094">
    <property type="entry name" value="tRNA_Ile_lys_synt"/>
</dbReference>
<evidence type="ECO:0000313" key="9">
    <source>
        <dbReference type="Proteomes" id="UP001055102"/>
    </source>
</evidence>
<dbReference type="InterPro" id="IPR011063">
    <property type="entry name" value="TilS/TtcA_N"/>
</dbReference>
<comment type="caution">
    <text evidence="8">The sequence shown here is derived from an EMBL/GenBank/DDBJ whole genome shotgun (WGS) entry which is preliminary data.</text>
</comment>
<evidence type="ECO:0000256" key="5">
    <source>
        <dbReference type="ARBA" id="ARBA00048539"/>
    </source>
</evidence>
<dbReference type="EMBL" id="BPQR01000043">
    <property type="protein sequence ID" value="GJE07362.1"/>
    <property type="molecule type" value="Genomic_DNA"/>
</dbReference>
<protein>
    <recommendedName>
        <fullName evidence="6">tRNA(Ile)-lysidine synthase</fullName>
        <ecNumber evidence="6">6.3.4.19</ecNumber>
    </recommendedName>
    <alternativeName>
        <fullName evidence="6">tRNA(Ile)-2-lysyl-cytidine synthase</fullName>
    </alternativeName>
    <alternativeName>
        <fullName evidence="6">tRNA(Ile)-lysidine synthetase</fullName>
    </alternativeName>
</protein>
<keyword evidence="3 6" id="KW-0547">Nucleotide-binding</keyword>
<dbReference type="SUPFAM" id="SSF52402">
    <property type="entry name" value="Adenine nucleotide alpha hydrolases-like"/>
    <property type="match status" value="1"/>
</dbReference>
<dbReference type="HAMAP" id="MF_01161">
    <property type="entry name" value="tRNA_Ile_lys_synt"/>
    <property type="match status" value="1"/>
</dbReference>
<sequence>MLLAVSGGPDSTALMHAAARLAPAGSIHVATVDHRLRPGSAAEAEAVAAKAARLGLAHHLLVREGEAPATRLQAEARRARYALLAACAGRIGADRVLTGHNLDDQAETVLLRLCAGSGPAGLAGMRGARALARGVTLGRPFLALAKAQLAAWCEAGGIAFLRDPSNADDRFARARLRRLSPILAREGLDPARLARLAERLARDDAALSRTARDAFAGLRIDAERGVRLGSPAALPEAVTLRVIALAMAEAGAEGPERLERLEALVLGTLLPALREGRAVCRTLRGLTVETTLRGEVVLAPAPPRKGGNAVRGRADGLLGKGSPAAYIDDE</sequence>
<comment type="similarity">
    <text evidence="6">Belongs to the tRNA(Ile)-lysidine synthase family.</text>
</comment>